<evidence type="ECO:0000313" key="1">
    <source>
        <dbReference type="EMBL" id="AGB01627.1"/>
    </source>
</evidence>
<dbReference type="AlphaFoldDB" id="L0HA52"/>
<dbReference type="Proteomes" id="UP000010824">
    <property type="component" value="Chromosome"/>
</dbReference>
<dbReference type="RefSeq" id="WP_015284591.1">
    <property type="nucleotide sequence ID" value="NC_019943.1"/>
</dbReference>
<dbReference type="KEGG" id="mfo:Metfor_0564"/>
<dbReference type="EMBL" id="CP003167">
    <property type="protein sequence ID" value="AGB01627.1"/>
    <property type="molecule type" value="Genomic_DNA"/>
</dbReference>
<dbReference type="GeneID" id="14309237"/>
<reference evidence="2" key="1">
    <citation type="submission" date="2011-12" db="EMBL/GenBank/DDBJ databases">
        <title>Complete sequence of Methanoregula formicicum SMSP.</title>
        <authorList>
            <person name="Lucas S."/>
            <person name="Han J."/>
            <person name="Lapidus A."/>
            <person name="Cheng J.-F."/>
            <person name="Goodwin L."/>
            <person name="Pitluck S."/>
            <person name="Peters L."/>
            <person name="Ovchinnikova G."/>
            <person name="Teshima H."/>
            <person name="Detter J.C."/>
            <person name="Han C."/>
            <person name="Tapia R."/>
            <person name="Land M."/>
            <person name="Hauser L."/>
            <person name="Kyrpides N."/>
            <person name="Ivanova N."/>
            <person name="Pagani I."/>
            <person name="Imachi H."/>
            <person name="Tamaki H."/>
            <person name="Sekiguchi Y."/>
            <person name="Kamagata Y."/>
            <person name="Cadillo-Quiroz H."/>
            <person name="Zinder S."/>
            <person name="Liu W.-T."/>
            <person name="Woyke T."/>
        </authorList>
    </citation>
    <scope>NUCLEOTIDE SEQUENCE [LARGE SCALE GENOMIC DNA]</scope>
    <source>
        <strain evidence="2">DSM 22288 / NBRC 105244 / SMSP</strain>
    </source>
</reference>
<reference evidence="1 2" key="2">
    <citation type="journal article" date="2014" name="Genome Announc.">
        <title>Complete Genome Sequence of Methanoregula formicica SMSPT, a Mesophilic Hydrogenotrophic Methanogen Isolated from a Methanogenic Upflow Anaerobic Sludge Blanket Reactor.</title>
        <authorList>
            <person name="Yamamoto K."/>
            <person name="Tamaki H."/>
            <person name="Cadillo-Quiroz H."/>
            <person name="Imachi H."/>
            <person name="Kyrpides N."/>
            <person name="Woyke T."/>
            <person name="Goodwin L."/>
            <person name="Zinder S.H."/>
            <person name="Kamagata Y."/>
            <person name="Liu W.T."/>
        </authorList>
    </citation>
    <scope>NUCLEOTIDE SEQUENCE [LARGE SCALE GENOMIC DNA]</scope>
    <source>
        <strain evidence="2">DSM 22288 / NBRC 105244 / SMSP</strain>
    </source>
</reference>
<dbReference type="HOGENOM" id="CLU_149766_0_0_2"/>
<keyword evidence="2" id="KW-1185">Reference proteome</keyword>
<accession>L0HA52</accession>
<evidence type="ECO:0000313" key="2">
    <source>
        <dbReference type="Proteomes" id="UP000010824"/>
    </source>
</evidence>
<dbReference type="OrthoDB" id="144917at2157"/>
<proteinExistence type="predicted"/>
<protein>
    <submittedName>
        <fullName evidence="1">Uncharacterized protein</fullName>
    </submittedName>
</protein>
<name>L0HA52_METFS</name>
<dbReference type="InParanoid" id="L0HA52"/>
<organism evidence="1 2">
    <name type="scientific">Methanoregula formicica (strain DSM 22288 / NBRC 105244 / SMSP)</name>
    <dbReference type="NCBI Taxonomy" id="593750"/>
    <lineage>
        <taxon>Archaea</taxon>
        <taxon>Methanobacteriati</taxon>
        <taxon>Methanobacteriota</taxon>
        <taxon>Stenosarchaea group</taxon>
        <taxon>Methanomicrobia</taxon>
        <taxon>Methanomicrobiales</taxon>
        <taxon>Methanoregulaceae</taxon>
        <taxon>Methanoregula</taxon>
    </lineage>
</organism>
<gene>
    <name evidence="1" type="ordered locus">Metfor_0564</name>
</gene>
<dbReference type="eggNOG" id="arCOG04915">
    <property type="taxonomic scope" value="Archaea"/>
</dbReference>
<dbReference type="STRING" id="593750.Metfor_0564"/>
<sequence length="149" mass="17023" precursor="true">MFLPTNEKQFGFWKMRRNGMQNVTIANLLGITRQGVSQALRVMDEKIDASLREMAHANRIQIEKIDVQRGVLFGKSIPFQTNAYIFVSEKHGMQVWYEHDGDCGACDEYTQCIEFIWDFASELGIKIEKTADPTKMAEELLSKIRGLSG</sequence>